<evidence type="ECO:0000313" key="6">
    <source>
        <dbReference type="EMBL" id="SEN76988.1"/>
    </source>
</evidence>
<evidence type="ECO:0000256" key="1">
    <source>
        <dbReference type="ARBA" id="ARBA00023002"/>
    </source>
</evidence>
<dbReference type="SUPFAM" id="SSF48179">
    <property type="entry name" value="6-phosphogluconate dehydrogenase C-terminal domain-like"/>
    <property type="match status" value="1"/>
</dbReference>
<name>A0A1N6HZS5_9GAMM</name>
<evidence type="ECO:0000256" key="2">
    <source>
        <dbReference type="ARBA" id="ARBA00023027"/>
    </source>
</evidence>
<dbReference type="GO" id="GO:0016616">
    <property type="term" value="F:oxidoreductase activity, acting on the CH-OH group of donors, NAD or NADP as acceptor"/>
    <property type="evidence" value="ECO:0007669"/>
    <property type="project" value="TreeGrafter"/>
</dbReference>
<dbReference type="Gene3D" id="3.40.50.720">
    <property type="entry name" value="NAD(P)-binding Rossmann-like Domain"/>
    <property type="match status" value="1"/>
</dbReference>
<reference evidence="6 9" key="1">
    <citation type="submission" date="2016-10" db="EMBL/GenBank/DDBJ databases">
        <authorList>
            <person name="de Groot N.N."/>
        </authorList>
    </citation>
    <scope>NUCLEOTIDE SEQUENCE [LARGE SCALE GENOMIC DNA]</scope>
    <source>
        <strain evidence="6 9">558</strain>
    </source>
</reference>
<dbReference type="InterPro" id="IPR013328">
    <property type="entry name" value="6PGD_dom2"/>
</dbReference>
<evidence type="ECO:0000313" key="9">
    <source>
        <dbReference type="Proteomes" id="UP000199493"/>
    </source>
</evidence>
<gene>
    <name evidence="6" type="ORF">SAMN04490369_102356</name>
    <name evidence="7" type="ORF">SAMN05878438_0617</name>
</gene>
<evidence type="ECO:0000313" key="8">
    <source>
        <dbReference type="Proteomes" id="UP000185024"/>
    </source>
</evidence>
<dbReference type="InterPro" id="IPR023027">
    <property type="entry name" value="Mannitol_DH_CS"/>
</dbReference>
<accession>A0A1H8JA57</accession>
<dbReference type="PANTHER" id="PTHR43362:SF1">
    <property type="entry name" value="MANNITOL DEHYDROGENASE 2-RELATED"/>
    <property type="match status" value="1"/>
</dbReference>
<organism evidence="7 8">
    <name type="scientific">Vreelandella aquamarina</name>
    <dbReference type="NCBI Taxonomy" id="77097"/>
    <lineage>
        <taxon>Bacteria</taxon>
        <taxon>Pseudomonadati</taxon>
        <taxon>Pseudomonadota</taxon>
        <taxon>Gammaproteobacteria</taxon>
        <taxon>Oceanospirillales</taxon>
        <taxon>Halomonadaceae</taxon>
        <taxon>Vreelandella</taxon>
    </lineage>
</organism>
<dbReference type="GO" id="GO:0019594">
    <property type="term" value="P:mannitol metabolic process"/>
    <property type="evidence" value="ECO:0007669"/>
    <property type="project" value="InterPro"/>
</dbReference>
<dbReference type="Pfam" id="PF08125">
    <property type="entry name" value="Mannitol_dh_C"/>
    <property type="match status" value="1"/>
</dbReference>
<feature type="domain" description="Mannitol dehydrogenase C-terminal" evidence="5">
    <location>
        <begin position="288"/>
        <end position="476"/>
    </location>
</feature>
<reference evidence="7 8" key="2">
    <citation type="submission" date="2016-11" db="EMBL/GenBank/DDBJ databases">
        <authorList>
            <person name="Jaros S."/>
            <person name="Januszkiewicz K."/>
            <person name="Wedrychowicz H."/>
        </authorList>
    </citation>
    <scope>NUCLEOTIDE SEQUENCE [LARGE SCALE GENOMIC DNA]</scope>
    <source>
        <strain evidence="7 8">ACAM 239</strain>
    </source>
</reference>
<dbReference type="InterPro" id="IPR013118">
    <property type="entry name" value="Mannitol_DH_C"/>
</dbReference>
<evidence type="ECO:0000256" key="3">
    <source>
        <dbReference type="ARBA" id="ARBA00061451"/>
    </source>
</evidence>
<dbReference type="InterPro" id="IPR013131">
    <property type="entry name" value="Mannitol_DH_N"/>
</dbReference>
<proteinExistence type="inferred from homology"/>
<dbReference type="FunFam" id="3.40.50.720:FF:000129">
    <property type="entry name" value="D-mannonate oxidoreductase"/>
    <property type="match status" value="1"/>
</dbReference>
<dbReference type="GeneID" id="97275625"/>
<dbReference type="RefSeq" id="WP_074210900.1">
    <property type="nucleotide sequence ID" value="NZ_BJOI01000004.1"/>
</dbReference>
<dbReference type="EMBL" id="FODB01000023">
    <property type="protein sequence ID" value="SEN76988.1"/>
    <property type="molecule type" value="Genomic_DNA"/>
</dbReference>
<keyword evidence="2" id="KW-0520">NAD</keyword>
<dbReference type="InterPro" id="IPR050988">
    <property type="entry name" value="Mannitol_DH/Oxidoreductase"/>
</dbReference>
<dbReference type="Gene3D" id="1.10.1040.10">
    <property type="entry name" value="N-(1-d-carboxylethyl)-l-norvaline Dehydrogenase, domain 2"/>
    <property type="match status" value="1"/>
</dbReference>
<keyword evidence="1" id="KW-0560">Oxidoreductase</keyword>
<dbReference type="InterPro" id="IPR000669">
    <property type="entry name" value="Mannitol_DH"/>
</dbReference>
<dbReference type="SUPFAM" id="SSF51735">
    <property type="entry name" value="NAD(P)-binding Rossmann-fold domains"/>
    <property type="match status" value="1"/>
</dbReference>
<dbReference type="EMBL" id="FSQX01000001">
    <property type="protein sequence ID" value="SIN61629.1"/>
    <property type="molecule type" value="Genomic_DNA"/>
</dbReference>
<dbReference type="Pfam" id="PF01232">
    <property type="entry name" value="Mannitol_dh"/>
    <property type="match status" value="1"/>
</dbReference>
<evidence type="ECO:0000259" key="5">
    <source>
        <dbReference type="Pfam" id="PF08125"/>
    </source>
</evidence>
<accession>A0A1N6HZS5</accession>
<evidence type="ECO:0000259" key="4">
    <source>
        <dbReference type="Pfam" id="PF01232"/>
    </source>
</evidence>
<dbReference type="PROSITE" id="PS00974">
    <property type="entry name" value="MANNITOL_DHGENASE"/>
    <property type="match status" value="1"/>
</dbReference>
<dbReference type="AlphaFoldDB" id="A0A1N6HZS5"/>
<evidence type="ECO:0000313" key="7">
    <source>
        <dbReference type="EMBL" id="SIN61629.1"/>
    </source>
</evidence>
<dbReference type="Proteomes" id="UP000185024">
    <property type="component" value="Unassembled WGS sequence"/>
</dbReference>
<dbReference type="PRINTS" id="PR00084">
    <property type="entry name" value="MTLDHDRGNASE"/>
</dbReference>
<feature type="domain" description="Mannitol dehydrogenase N-terminal" evidence="4">
    <location>
        <begin position="29"/>
        <end position="280"/>
    </location>
</feature>
<dbReference type="InterPro" id="IPR036291">
    <property type="entry name" value="NAD(P)-bd_dom_sf"/>
</dbReference>
<dbReference type="Proteomes" id="UP000199493">
    <property type="component" value="Unassembled WGS sequence"/>
</dbReference>
<dbReference type="PANTHER" id="PTHR43362">
    <property type="entry name" value="MANNITOL DEHYDROGENASE DSF1-RELATED"/>
    <property type="match status" value="1"/>
</dbReference>
<dbReference type="InterPro" id="IPR008927">
    <property type="entry name" value="6-PGluconate_DH-like_C_sf"/>
</dbReference>
<dbReference type="STRING" id="77097.SAMN04490369_102356"/>
<sequence length="495" mass="54788">MTQLNNHNVGSLSAAVETPTYDRQAVTPGIVHIGVGGFHRAHQAMYVDALMNQGEALDWGIVGVGVMPGDKRMQQALAAQDYLYTLVVKHPDGEYQPRVIGSMVNYLFAPEDPEAVIETMADPAIKIVSLTVTEGGYNFHPVSGEFNLDAPQVRDDLAHPERPSTSFGLVVEALVRRRARGIAPFTVMSCDNIQGNGDVAKRMFSAYARARSAELGDWLAAEVAFPNAMVDRITPVTAPTDIEELSQRFGVEDAWPVVCEPFTQWVLEDHFPLGRPAFEKVGVQVVEDVEPYELMKLRLLNASHQALTYFGYLAGYRYAHEVCQDPLFVEFLLGYMREEGTPTLAPVPGVDLEAYRLTLIERFANPQIRDTLARLCAESSDRIPKWLVPVIRQQLAQGGEIERSAAVVASWARYAEGVDEQGQTIEIVDRLREPLMAIATNNRTHPAAFVENRELFGDLADQPRFLNAYLEALKSLHERGARATLEALVASKGTL</sequence>
<comment type="similarity">
    <text evidence="3">Belongs to the mannitol dehydrogenase family. UxuB subfamily.</text>
</comment>
<protein>
    <submittedName>
        <fullName evidence="7">Mannitol 2-dehydrogenase</fullName>
    </submittedName>
</protein>